<sequence length="13" mass="1441">MLNLGHASQGQER</sequence>
<dbReference type="Proteomes" id="UP000054988">
    <property type="component" value="Unassembled WGS sequence"/>
</dbReference>
<gene>
    <name evidence="1" type="ORF">WG66_11224</name>
</gene>
<comment type="caution">
    <text evidence="1">The sequence shown here is derived from an EMBL/GenBank/DDBJ whole genome shotgun (WGS) entry which is preliminary data.</text>
</comment>
<dbReference type="EMBL" id="LATX01001920">
    <property type="protein sequence ID" value="KTB36200.1"/>
    <property type="molecule type" value="Genomic_DNA"/>
</dbReference>
<reference evidence="1 2" key="1">
    <citation type="submission" date="2015-12" db="EMBL/GenBank/DDBJ databases">
        <title>Draft genome sequence of Moniliophthora roreri, the causal agent of frosty pod rot of cacao.</title>
        <authorList>
            <person name="Aime M.C."/>
            <person name="Diaz-Valderrama J.R."/>
            <person name="Kijpornyongpan T."/>
            <person name="Phillips-Mora W."/>
        </authorList>
    </citation>
    <scope>NUCLEOTIDE SEQUENCE [LARGE SCALE GENOMIC DNA]</scope>
    <source>
        <strain evidence="1 2">MCA 2952</strain>
    </source>
</reference>
<organism evidence="1 2">
    <name type="scientific">Moniliophthora roreri</name>
    <name type="common">Frosty pod rot fungus</name>
    <name type="synonym">Monilia roreri</name>
    <dbReference type="NCBI Taxonomy" id="221103"/>
    <lineage>
        <taxon>Eukaryota</taxon>
        <taxon>Fungi</taxon>
        <taxon>Dikarya</taxon>
        <taxon>Basidiomycota</taxon>
        <taxon>Agaricomycotina</taxon>
        <taxon>Agaricomycetes</taxon>
        <taxon>Agaricomycetidae</taxon>
        <taxon>Agaricales</taxon>
        <taxon>Marasmiineae</taxon>
        <taxon>Marasmiaceae</taxon>
        <taxon>Moniliophthora</taxon>
    </lineage>
</organism>
<accession>A0A0W0FIR9</accession>
<evidence type="ECO:0000313" key="2">
    <source>
        <dbReference type="Proteomes" id="UP000054988"/>
    </source>
</evidence>
<evidence type="ECO:0000313" key="1">
    <source>
        <dbReference type="EMBL" id="KTB36200.1"/>
    </source>
</evidence>
<protein>
    <submittedName>
        <fullName evidence="1">Uncharacterized protein</fullName>
    </submittedName>
</protein>
<name>A0A0W0FIR9_MONRR</name>
<proteinExistence type="predicted"/>